<dbReference type="GO" id="GO:0047444">
    <property type="term" value="F:N-acylneuraminate-9-phosphate synthase activity"/>
    <property type="evidence" value="ECO:0007669"/>
    <property type="project" value="TreeGrafter"/>
</dbReference>
<dbReference type="Gene3D" id="3.20.20.70">
    <property type="entry name" value="Aldolase class I"/>
    <property type="match status" value="1"/>
</dbReference>
<dbReference type="SMART" id="SM00858">
    <property type="entry name" value="SAF"/>
    <property type="match status" value="1"/>
</dbReference>
<dbReference type="InterPro" id="IPR013132">
    <property type="entry name" value="PseI/NeuA/B-like_N"/>
</dbReference>
<dbReference type="CDD" id="cd11615">
    <property type="entry name" value="SAF_NeuB_like"/>
    <property type="match status" value="1"/>
</dbReference>
<dbReference type="SUPFAM" id="SSF51569">
    <property type="entry name" value="Aldolase"/>
    <property type="match status" value="1"/>
</dbReference>
<dbReference type="AlphaFoldDB" id="A0A2H0RIR9"/>
<proteinExistence type="predicted"/>
<protein>
    <submittedName>
        <fullName evidence="2">N-acylneuraminate-9-phosphate synthase</fullName>
    </submittedName>
</protein>
<sequence>PVFVIAEIGINHNGDITIAKKLIAAAKVAGADAVKFQKRFTGEILTKEGRNAPYDSPNAFAPTYGEHRDKLEFGEKEYRELKQFAEGEGILFFASVWDRKSVDFMDTIGVDAYKIPSADTTNLQLLDYVSRRGKPILISTGMSTEDEIDVAVSTVLKHTDKIILFHCLSLYPSPEEKINLRFMDVLKSRYSPLTVGYSGHEPDLLPTIAAVSRGAFIVERHFTLDKKMRGSDHAASLNPSELQELVAVIRRIEKILGAPERIMYDELKPLREKLAKSVATKVTIPAGAIITEDMLTVKGPGNGIAPSYMHTLIGRVAYTEIPEDSLVPKEALLWPRA</sequence>
<dbReference type="InterPro" id="IPR057736">
    <property type="entry name" value="SAF_PseI/NeuA/NeuB"/>
</dbReference>
<dbReference type="InterPro" id="IPR006190">
    <property type="entry name" value="SAF_AFP_Neu5Ac"/>
</dbReference>
<feature type="domain" description="AFP-like" evidence="1">
    <location>
        <begin position="277"/>
        <end position="335"/>
    </location>
</feature>
<dbReference type="InterPro" id="IPR051690">
    <property type="entry name" value="PseI-like"/>
</dbReference>
<comment type="caution">
    <text evidence="2">The sequence shown here is derived from an EMBL/GenBank/DDBJ whole genome shotgun (WGS) entry which is preliminary data.</text>
</comment>
<evidence type="ECO:0000259" key="1">
    <source>
        <dbReference type="PROSITE" id="PS50844"/>
    </source>
</evidence>
<evidence type="ECO:0000313" key="3">
    <source>
        <dbReference type="Proteomes" id="UP000230431"/>
    </source>
</evidence>
<dbReference type="PANTHER" id="PTHR42966:SF1">
    <property type="entry name" value="SIALIC ACID SYNTHASE"/>
    <property type="match status" value="1"/>
</dbReference>
<dbReference type="Proteomes" id="UP000230431">
    <property type="component" value="Unassembled WGS sequence"/>
</dbReference>
<dbReference type="Pfam" id="PF08666">
    <property type="entry name" value="SAF"/>
    <property type="match status" value="1"/>
</dbReference>
<dbReference type="InterPro" id="IPR036732">
    <property type="entry name" value="AFP_Neu5c_C_sf"/>
</dbReference>
<dbReference type="InterPro" id="IPR013785">
    <property type="entry name" value="Aldolase_TIM"/>
</dbReference>
<evidence type="ECO:0000313" key="2">
    <source>
        <dbReference type="EMBL" id="PIR45924.1"/>
    </source>
</evidence>
<dbReference type="SUPFAM" id="SSF51269">
    <property type="entry name" value="AFP III-like domain"/>
    <property type="match status" value="1"/>
</dbReference>
<organism evidence="2 3">
    <name type="scientific">Candidatus Vogelbacteria bacterium CG10_big_fil_rev_8_21_14_0_10_49_38</name>
    <dbReference type="NCBI Taxonomy" id="1975043"/>
    <lineage>
        <taxon>Bacteria</taxon>
        <taxon>Candidatus Vogeliibacteriota</taxon>
    </lineage>
</organism>
<feature type="non-terminal residue" evidence="2">
    <location>
        <position position="1"/>
    </location>
</feature>
<dbReference type="PROSITE" id="PS50844">
    <property type="entry name" value="AFP_LIKE"/>
    <property type="match status" value="1"/>
</dbReference>
<dbReference type="Pfam" id="PF03102">
    <property type="entry name" value="NeuB"/>
    <property type="match status" value="1"/>
</dbReference>
<reference evidence="2 3" key="1">
    <citation type="submission" date="2017-09" db="EMBL/GenBank/DDBJ databases">
        <title>Depth-based differentiation of microbial function through sediment-hosted aquifers and enrichment of novel symbionts in the deep terrestrial subsurface.</title>
        <authorList>
            <person name="Probst A.J."/>
            <person name="Ladd B."/>
            <person name="Jarett J.K."/>
            <person name="Geller-Mcgrath D.E."/>
            <person name="Sieber C.M."/>
            <person name="Emerson J.B."/>
            <person name="Anantharaman K."/>
            <person name="Thomas B.C."/>
            <person name="Malmstrom R."/>
            <person name="Stieglmeier M."/>
            <person name="Klingl A."/>
            <person name="Woyke T."/>
            <person name="Ryan C.M."/>
            <person name="Banfield J.F."/>
        </authorList>
    </citation>
    <scope>NUCLEOTIDE SEQUENCE [LARGE SCALE GENOMIC DNA]</scope>
    <source>
        <strain evidence="2">CG10_big_fil_rev_8_21_14_0_10_49_38</strain>
    </source>
</reference>
<dbReference type="GO" id="GO:0016051">
    <property type="term" value="P:carbohydrate biosynthetic process"/>
    <property type="evidence" value="ECO:0007669"/>
    <property type="project" value="InterPro"/>
</dbReference>
<dbReference type="Gene3D" id="3.90.1210.10">
    <property type="entry name" value="Antifreeze-like/N-acetylneuraminic acid synthase C-terminal domain"/>
    <property type="match status" value="1"/>
</dbReference>
<gene>
    <name evidence="2" type="ORF">COV08_02450</name>
</gene>
<dbReference type="InterPro" id="IPR013974">
    <property type="entry name" value="SAF"/>
</dbReference>
<accession>A0A2H0RIR9</accession>
<name>A0A2H0RIR9_9BACT</name>
<dbReference type="EMBL" id="PCYK01000020">
    <property type="protein sequence ID" value="PIR45924.1"/>
    <property type="molecule type" value="Genomic_DNA"/>
</dbReference>
<dbReference type="PANTHER" id="PTHR42966">
    <property type="entry name" value="N-ACETYLNEURAMINATE SYNTHASE"/>
    <property type="match status" value="1"/>
</dbReference>